<dbReference type="SUPFAM" id="SSF110738">
    <property type="entry name" value="Glycerate kinase I"/>
    <property type="match status" value="1"/>
</dbReference>
<keyword evidence="3 4" id="KW-0418">Kinase</keyword>
<keyword evidence="2 4" id="KW-0808">Transferase</keyword>
<organism evidence="5 6">
    <name type="scientific">Selenobaculum gibii</name>
    <dbReference type="NCBI Taxonomy" id="3054208"/>
    <lineage>
        <taxon>Bacteria</taxon>
        <taxon>Bacillati</taxon>
        <taxon>Bacillota</taxon>
        <taxon>Negativicutes</taxon>
        <taxon>Selenomonadales</taxon>
        <taxon>Selenomonadaceae</taxon>
        <taxon>Selenobaculum</taxon>
    </lineage>
</organism>
<evidence type="ECO:0000256" key="1">
    <source>
        <dbReference type="ARBA" id="ARBA00006284"/>
    </source>
</evidence>
<reference evidence="5" key="1">
    <citation type="submission" date="2023-03" db="EMBL/GenBank/DDBJ databases">
        <title>Selenobaculum gbiensis gen. nov. sp. nov., a new bacterium isolated from the gut microbiota of IBD patient.</title>
        <authorList>
            <person name="Yeo S."/>
            <person name="Park H."/>
            <person name="Huh C.S."/>
        </authorList>
    </citation>
    <scope>NUCLEOTIDE SEQUENCE</scope>
    <source>
        <strain evidence="5">ICN-92133</strain>
    </source>
</reference>
<dbReference type="InterPro" id="IPR036129">
    <property type="entry name" value="Glycerate_kinase_sf"/>
</dbReference>
<dbReference type="Pfam" id="PF02595">
    <property type="entry name" value="Gly_kinase"/>
    <property type="match status" value="1"/>
</dbReference>
<dbReference type="RefSeq" id="WP_147667255.1">
    <property type="nucleotide sequence ID" value="NZ_CP120678.1"/>
</dbReference>
<dbReference type="Gene3D" id="3.90.1510.10">
    <property type="entry name" value="Glycerate kinase, domain 2"/>
    <property type="match status" value="1"/>
</dbReference>
<protein>
    <submittedName>
        <fullName evidence="5">Glycerate kinase</fullName>
    </submittedName>
</protein>
<dbReference type="EMBL" id="CP120678">
    <property type="protein sequence ID" value="WIW70903.1"/>
    <property type="molecule type" value="Genomic_DNA"/>
</dbReference>
<dbReference type="InterPro" id="IPR004381">
    <property type="entry name" value="Glycerate_kinase"/>
</dbReference>
<dbReference type="InterPro" id="IPR018193">
    <property type="entry name" value="Glyc_kinase_flavodox-like_fold"/>
</dbReference>
<dbReference type="PANTHER" id="PTHR21599:SF0">
    <property type="entry name" value="GLYCERATE KINASE"/>
    <property type="match status" value="1"/>
</dbReference>
<gene>
    <name evidence="5" type="ORF">P3F81_00840</name>
</gene>
<name>A0A9Y2AJN0_9FIRM</name>
<dbReference type="GO" id="GO:0031388">
    <property type="term" value="P:organic acid phosphorylation"/>
    <property type="evidence" value="ECO:0007669"/>
    <property type="project" value="UniProtKB-UniRule"/>
</dbReference>
<sequence length="380" mass="40268">MKIIIAPDSYKGSLSAIEVAEAIEFGMKRIFPQAEFIKMPIADGGEGTLDTLVYATGGTFEVEKVLSPLGEEIEARWGILGDGKTAVIEMAQASGLTLVPPEKREIRQATTYGTGQLMRAALDRNLHKIIIAIGGSATNDGGAGMAQALGAKFFDAQGQILPLGGGALKFLADVDLSEFDYRIKQAEIIVACDVENPLCGKNGASSIYGPQKGATPNDVIELDLALGNYADIMTKVTGRDVRDIHGAGSAGGLGAGLLWFTDATMQRGISRVLDTLNFAERVKSADLVIVGEGCTDHQTLCGKAPIGVAEVAKADQVPVVCISGALGESYETIFQYGIHGVQALPYKPMKLEACMQNARELLIRAAERTARLIKIGQNLR</sequence>
<evidence type="ECO:0000256" key="2">
    <source>
        <dbReference type="ARBA" id="ARBA00022679"/>
    </source>
</evidence>
<evidence type="ECO:0000313" key="6">
    <source>
        <dbReference type="Proteomes" id="UP001243623"/>
    </source>
</evidence>
<dbReference type="Gene3D" id="3.40.50.10350">
    <property type="entry name" value="Glycerate kinase, domain 1"/>
    <property type="match status" value="1"/>
</dbReference>
<keyword evidence="6" id="KW-1185">Reference proteome</keyword>
<comment type="similarity">
    <text evidence="1 4">Belongs to the glycerate kinase type-1 family.</text>
</comment>
<dbReference type="InterPro" id="IPR018197">
    <property type="entry name" value="Glycerate_kinase_RE-like"/>
</dbReference>
<evidence type="ECO:0000256" key="3">
    <source>
        <dbReference type="ARBA" id="ARBA00022777"/>
    </source>
</evidence>
<dbReference type="NCBIfam" id="TIGR00045">
    <property type="entry name" value="glycerate kinase"/>
    <property type="match status" value="1"/>
</dbReference>
<proteinExistence type="inferred from homology"/>
<evidence type="ECO:0000256" key="4">
    <source>
        <dbReference type="PIRNR" id="PIRNR006078"/>
    </source>
</evidence>
<dbReference type="PANTHER" id="PTHR21599">
    <property type="entry name" value="GLYCERATE KINASE"/>
    <property type="match status" value="1"/>
</dbReference>
<dbReference type="GO" id="GO:0008887">
    <property type="term" value="F:glycerate kinase activity"/>
    <property type="evidence" value="ECO:0007669"/>
    <property type="project" value="UniProtKB-UniRule"/>
</dbReference>
<dbReference type="AlphaFoldDB" id="A0A9Y2AJN0"/>
<dbReference type="KEGG" id="sgbi:P3F81_00840"/>
<dbReference type="PIRSF" id="PIRSF006078">
    <property type="entry name" value="GlxK"/>
    <property type="match status" value="1"/>
</dbReference>
<accession>A0A9Y2AJN0</accession>
<evidence type="ECO:0000313" key="5">
    <source>
        <dbReference type="EMBL" id="WIW70903.1"/>
    </source>
</evidence>
<dbReference type="Proteomes" id="UP001243623">
    <property type="component" value="Chromosome"/>
</dbReference>